<evidence type="ECO:0000259" key="1">
    <source>
        <dbReference type="Pfam" id="PF12508"/>
    </source>
</evidence>
<feature type="domain" description="Conjugative transposon TraM C-terminal" evidence="1">
    <location>
        <begin position="205"/>
        <end position="349"/>
    </location>
</feature>
<dbReference type="EMBL" id="JAVDUU010000001">
    <property type="protein sequence ID" value="MDR6941382.1"/>
    <property type="molecule type" value="Genomic_DNA"/>
</dbReference>
<dbReference type="Proteomes" id="UP001247620">
    <property type="component" value="Unassembled WGS sequence"/>
</dbReference>
<protein>
    <recommendedName>
        <fullName evidence="1">Conjugative transposon TraM C-terminal domain-containing protein</fullName>
    </recommendedName>
</protein>
<evidence type="ECO:0000313" key="2">
    <source>
        <dbReference type="EMBL" id="MDR6941382.1"/>
    </source>
</evidence>
<name>A0ABU1T7K7_9SPHI</name>
<keyword evidence="3" id="KW-1185">Reference proteome</keyword>
<evidence type="ECO:0000313" key="3">
    <source>
        <dbReference type="Proteomes" id="UP001247620"/>
    </source>
</evidence>
<dbReference type="InterPro" id="IPR055407">
    <property type="entry name" value="TraM_C"/>
</dbReference>
<dbReference type="RefSeq" id="WP_310093069.1">
    <property type="nucleotide sequence ID" value="NZ_JAVDUU010000001.1"/>
</dbReference>
<gene>
    <name evidence="2" type="ORF">J2W55_001210</name>
</gene>
<dbReference type="Pfam" id="PF12508">
    <property type="entry name" value="Transposon_TraM"/>
    <property type="match status" value="1"/>
</dbReference>
<accession>A0ABU1T7K7</accession>
<proteinExistence type="predicted"/>
<reference evidence="2 3" key="1">
    <citation type="submission" date="2023-07" db="EMBL/GenBank/DDBJ databases">
        <title>Sorghum-associated microbial communities from plants grown in Nebraska, USA.</title>
        <authorList>
            <person name="Schachtman D."/>
        </authorList>
    </citation>
    <scope>NUCLEOTIDE SEQUENCE [LARGE SCALE GENOMIC DNA]</scope>
    <source>
        <strain evidence="2 3">3262</strain>
    </source>
</reference>
<sequence length="353" mass="38181">MKTKEERKRKMLLVLPALLLPFLALGFYALGGGKGDGQTVNQQASRGINTSLPGAQLKNEQPQTKMSLYDKAKRDSASARSTSNGNAFAALGWDTASQHKTLATNPAQVNEAKINQKLAEINRQINKPEPARPNTNNYMAANTSSPDLDRLEKLLKQKQAANQPDPEMQQLNTMLDKIMQIQNPALFKEKQPAQTISRDSAFKAIPAMIDGNQKVMNGGVVKLRLQDSIKLNGMVIPKWQALSGSCTVTNQRLLLDIKNIRLGTSILPVNLTVFSLDGMQGIDAPEAELGEAAGNGANGALENMQFLSMDQSLSTQAATAGISAAKGLLGKKVKKIRVKLKNGVTVLLRINKS</sequence>
<comment type="caution">
    <text evidence="2">The sequence shown here is derived from an EMBL/GenBank/DDBJ whole genome shotgun (WGS) entry which is preliminary data.</text>
</comment>
<organism evidence="2 3">
    <name type="scientific">Mucilaginibacter pocheonensis</name>
    <dbReference type="NCBI Taxonomy" id="398050"/>
    <lineage>
        <taxon>Bacteria</taxon>
        <taxon>Pseudomonadati</taxon>
        <taxon>Bacteroidota</taxon>
        <taxon>Sphingobacteriia</taxon>
        <taxon>Sphingobacteriales</taxon>
        <taxon>Sphingobacteriaceae</taxon>
        <taxon>Mucilaginibacter</taxon>
    </lineage>
</organism>